<dbReference type="EMBL" id="JGCY01000227">
    <property type="protein sequence ID" value="EXY75701.1"/>
    <property type="molecule type" value="Genomic_DNA"/>
</dbReference>
<proteinExistence type="predicted"/>
<comment type="caution">
    <text evidence="1">The sequence shown here is derived from an EMBL/GenBank/DDBJ whole genome shotgun (WGS) entry which is preliminary data.</text>
</comment>
<name>A0A015TXY1_BACFG</name>
<dbReference type="Proteomes" id="UP000020529">
    <property type="component" value="Unassembled WGS sequence"/>
</dbReference>
<reference evidence="1 2" key="1">
    <citation type="submission" date="2014-02" db="EMBL/GenBank/DDBJ databases">
        <authorList>
            <person name="Sears C."/>
            <person name="Carroll K."/>
            <person name="Sack B.R."/>
            <person name="Qadri F."/>
            <person name="Myers L.L."/>
            <person name="Chung G.-T."/>
            <person name="Escheverria P."/>
            <person name="Fraser C.M."/>
            <person name="Sadzewicz L."/>
            <person name="Shefchek K.A."/>
            <person name="Tallon L."/>
            <person name="Das S.P."/>
            <person name="Daugherty S."/>
            <person name="Mongodin E.F."/>
        </authorList>
    </citation>
    <scope>NUCLEOTIDE SEQUENCE [LARGE SCALE GENOMIC DNA]</scope>
    <source>
        <strain evidence="2">3988T(B)14</strain>
    </source>
</reference>
<accession>A0A015TXY1</accession>
<protein>
    <submittedName>
        <fullName evidence="1">Uncharacterized protein</fullName>
    </submittedName>
</protein>
<evidence type="ECO:0000313" key="2">
    <source>
        <dbReference type="Proteomes" id="UP000020529"/>
    </source>
</evidence>
<organism evidence="1 2">
    <name type="scientific">Bacteroides fragilis str. 3988T(B)14</name>
    <dbReference type="NCBI Taxonomy" id="1339315"/>
    <lineage>
        <taxon>Bacteria</taxon>
        <taxon>Pseudomonadati</taxon>
        <taxon>Bacteroidota</taxon>
        <taxon>Bacteroidia</taxon>
        <taxon>Bacteroidales</taxon>
        <taxon>Bacteroidaceae</taxon>
        <taxon>Bacteroides</taxon>
    </lineage>
</organism>
<gene>
    <name evidence="1" type="ORF">M124_0459</name>
</gene>
<dbReference type="AlphaFoldDB" id="A0A015TXY1"/>
<dbReference type="PATRIC" id="fig|1339315.3.peg.1270"/>
<evidence type="ECO:0000313" key="1">
    <source>
        <dbReference type="EMBL" id="EXY75701.1"/>
    </source>
</evidence>
<sequence>MIGLLKNKIPNGMSFELLFMTQRPIIFPTPFLIAQKRFLTGKESSEQASATFSF</sequence>